<comment type="caution">
    <text evidence="2">The sequence shown here is derived from an EMBL/GenBank/DDBJ whole genome shotgun (WGS) entry which is preliminary data.</text>
</comment>
<evidence type="ECO:0000313" key="3">
    <source>
        <dbReference type="Proteomes" id="UP000224006"/>
    </source>
</evidence>
<gene>
    <name evidence="2" type="ORF">BESB_076660</name>
</gene>
<evidence type="ECO:0000313" key="2">
    <source>
        <dbReference type="EMBL" id="PFH33449.1"/>
    </source>
</evidence>
<dbReference type="RefSeq" id="XP_029217458.1">
    <property type="nucleotide sequence ID" value="XM_029366027.1"/>
</dbReference>
<protein>
    <submittedName>
        <fullName evidence="2">Uncharacterized protein</fullName>
    </submittedName>
</protein>
<reference evidence="2 3" key="1">
    <citation type="submission" date="2017-09" db="EMBL/GenBank/DDBJ databases">
        <title>Genome sequencing of Besnoitia besnoiti strain Bb-Ger1.</title>
        <authorList>
            <person name="Schares G."/>
            <person name="Venepally P."/>
            <person name="Lorenzi H.A."/>
        </authorList>
    </citation>
    <scope>NUCLEOTIDE SEQUENCE [LARGE SCALE GENOMIC DNA]</scope>
    <source>
        <strain evidence="2 3">Bb-Ger1</strain>
    </source>
</reference>
<dbReference type="PANTHER" id="PTHR36053:SF1">
    <property type="entry name" value="OS04G0680300 PROTEIN"/>
    <property type="match status" value="1"/>
</dbReference>
<dbReference type="GeneID" id="40312592"/>
<dbReference type="KEGG" id="bbes:BESB_076660"/>
<dbReference type="OrthoDB" id="328158at2759"/>
<dbReference type="VEuPathDB" id="ToxoDB:BESB_076660"/>
<name>A0A2A9M672_BESBE</name>
<accession>A0A2A9M672</accession>
<dbReference type="PANTHER" id="PTHR36053">
    <property type="entry name" value="OSJNBB0017I01.18 PROTEIN"/>
    <property type="match status" value="1"/>
</dbReference>
<proteinExistence type="predicted"/>
<sequence length="182" mass="19482">MSSCTVFAVESALDALQSLADPDLRDYWETVLPSDTNCYTRCRQYVSEAAEAPPPPPGAFSGASPSASTRAWWSELRPRASVYTAGTFCKKGCDGLDAEDVASCHENCKVLCFKNDIIEAKDSWANISLLDRSPADPEASRMCEEACRFGCSVREELGVFSAGASSSHPLGPDPKAKDGGQS</sequence>
<dbReference type="Proteomes" id="UP000224006">
    <property type="component" value="Chromosome VII"/>
</dbReference>
<evidence type="ECO:0000256" key="1">
    <source>
        <dbReference type="SAM" id="MobiDB-lite"/>
    </source>
</evidence>
<keyword evidence="3" id="KW-1185">Reference proteome</keyword>
<organism evidence="2 3">
    <name type="scientific">Besnoitia besnoiti</name>
    <name type="common">Apicomplexan protozoan</name>
    <dbReference type="NCBI Taxonomy" id="94643"/>
    <lineage>
        <taxon>Eukaryota</taxon>
        <taxon>Sar</taxon>
        <taxon>Alveolata</taxon>
        <taxon>Apicomplexa</taxon>
        <taxon>Conoidasida</taxon>
        <taxon>Coccidia</taxon>
        <taxon>Eucoccidiorida</taxon>
        <taxon>Eimeriorina</taxon>
        <taxon>Sarcocystidae</taxon>
        <taxon>Besnoitia</taxon>
    </lineage>
</organism>
<dbReference type="EMBL" id="NWUJ01000008">
    <property type="protein sequence ID" value="PFH33449.1"/>
    <property type="molecule type" value="Genomic_DNA"/>
</dbReference>
<dbReference type="AlphaFoldDB" id="A0A2A9M672"/>
<feature type="region of interest" description="Disordered" evidence="1">
    <location>
        <begin position="162"/>
        <end position="182"/>
    </location>
</feature>